<evidence type="ECO:0000313" key="1">
    <source>
        <dbReference type="EMBL" id="KAH6924138.1"/>
    </source>
</evidence>
<accession>A0ACB7RRV6</accession>
<organism evidence="1 2">
    <name type="scientific">Hyalomma asiaticum</name>
    <name type="common">Tick</name>
    <dbReference type="NCBI Taxonomy" id="266040"/>
    <lineage>
        <taxon>Eukaryota</taxon>
        <taxon>Metazoa</taxon>
        <taxon>Ecdysozoa</taxon>
        <taxon>Arthropoda</taxon>
        <taxon>Chelicerata</taxon>
        <taxon>Arachnida</taxon>
        <taxon>Acari</taxon>
        <taxon>Parasitiformes</taxon>
        <taxon>Ixodida</taxon>
        <taxon>Ixodoidea</taxon>
        <taxon>Ixodidae</taxon>
        <taxon>Hyalomminae</taxon>
        <taxon>Hyalomma</taxon>
    </lineage>
</organism>
<gene>
    <name evidence="1" type="ORF">HPB50_012771</name>
</gene>
<evidence type="ECO:0000313" key="2">
    <source>
        <dbReference type="Proteomes" id="UP000821845"/>
    </source>
</evidence>
<name>A0ACB7RRV6_HYAAI</name>
<protein>
    <submittedName>
        <fullName evidence="1">Uncharacterized protein</fullName>
    </submittedName>
</protein>
<dbReference type="Proteomes" id="UP000821845">
    <property type="component" value="Chromosome 8"/>
</dbReference>
<keyword evidence="2" id="KW-1185">Reference proteome</keyword>
<reference evidence="1" key="1">
    <citation type="submission" date="2020-05" db="EMBL/GenBank/DDBJ databases">
        <title>Large-scale comparative analyses of tick genomes elucidate their genetic diversity and vector capacities.</title>
        <authorList>
            <person name="Jia N."/>
            <person name="Wang J."/>
            <person name="Shi W."/>
            <person name="Du L."/>
            <person name="Sun Y."/>
            <person name="Zhan W."/>
            <person name="Jiang J."/>
            <person name="Wang Q."/>
            <person name="Zhang B."/>
            <person name="Ji P."/>
            <person name="Sakyi L.B."/>
            <person name="Cui X."/>
            <person name="Yuan T."/>
            <person name="Jiang B."/>
            <person name="Yang W."/>
            <person name="Lam T.T.-Y."/>
            <person name="Chang Q."/>
            <person name="Ding S."/>
            <person name="Wang X."/>
            <person name="Zhu J."/>
            <person name="Ruan X."/>
            <person name="Zhao L."/>
            <person name="Wei J."/>
            <person name="Que T."/>
            <person name="Du C."/>
            <person name="Cheng J."/>
            <person name="Dai P."/>
            <person name="Han X."/>
            <person name="Huang E."/>
            <person name="Gao Y."/>
            <person name="Liu J."/>
            <person name="Shao H."/>
            <person name="Ye R."/>
            <person name="Li L."/>
            <person name="Wei W."/>
            <person name="Wang X."/>
            <person name="Wang C."/>
            <person name="Yang T."/>
            <person name="Huo Q."/>
            <person name="Li W."/>
            <person name="Guo W."/>
            <person name="Chen H."/>
            <person name="Zhou L."/>
            <person name="Ni X."/>
            <person name="Tian J."/>
            <person name="Zhou Y."/>
            <person name="Sheng Y."/>
            <person name="Liu T."/>
            <person name="Pan Y."/>
            <person name="Xia L."/>
            <person name="Li J."/>
            <person name="Zhao F."/>
            <person name="Cao W."/>
        </authorList>
    </citation>
    <scope>NUCLEOTIDE SEQUENCE</scope>
    <source>
        <strain evidence="1">Hyas-2018</strain>
    </source>
</reference>
<proteinExistence type="predicted"/>
<sequence>MLEGYSGVKMMKCGQHAGLHCIVTVLTGVDSYALTILLFVLLLRRGMKLSSDESESSSDMEYSSVSAVNAPSSRFGEFPNTMEKIKKQKKLYNAYKKLICSVLTLFANVDNAGSESTAPCYEDSSGAANSDTGDTEGENSELESILGSTRKEGEESVLKKAALDIIEVEAKLADFPLLDGLKRDVDRAKDTLANDDKVGVQLLNYFKILSGYLKSLDVAGLQNGAVEKQVDELGGGMALRKEIRRSAEAGGTLA</sequence>
<comment type="caution">
    <text evidence="1">The sequence shown here is derived from an EMBL/GenBank/DDBJ whole genome shotgun (WGS) entry which is preliminary data.</text>
</comment>
<dbReference type="EMBL" id="CM023488">
    <property type="protein sequence ID" value="KAH6924138.1"/>
    <property type="molecule type" value="Genomic_DNA"/>
</dbReference>